<evidence type="ECO:0000256" key="2">
    <source>
        <dbReference type="ARBA" id="ARBA00006850"/>
    </source>
</evidence>
<comment type="subunit">
    <text evidence="9">LSm subunits form a heteromer with a doughnut shape.</text>
</comment>
<evidence type="ECO:0000256" key="4">
    <source>
        <dbReference type="ARBA" id="ARBA00022728"/>
    </source>
</evidence>
<keyword evidence="3 9" id="KW-0507">mRNA processing</keyword>
<evidence type="ECO:0000313" key="11">
    <source>
        <dbReference type="EMBL" id="CAI1961994.1"/>
    </source>
</evidence>
<dbReference type="EMBL" id="OX291495">
    <property type="protein sequence ID" value="CAI1961994.1"/>
    <property type="molecule type" value="Genomic_DNA"/>
</dbReference>
<comment type="similarity">
    <text evidence="2 9">Belongs to the snRNP Sm proteins family.</text>
</comment>
<comment type="subcellular location">
    <subcellularLocation>
        <location evidence="1 9">Nucleus</location>
    </subcellularLocation>
</comment>
<evidence type="ECO:0000256" key="5">
    <source>
        <dbReference type="ARBA" id="ARBA00022884"/>
    </source>
</evidence>
<evidence type="ECO:0000256" key="6">
    <source>
        <dbReference type="ARBA" id="ARBA00023187"/>
    </source>
</evidence>
<name>A0ABN8VNQ4_SACEU</name>
<dbReference type="InterPro" id="IPR010920">
    <property type="entry name" value="LSM_dom_sf"/>
</dbReference>
<dbReference type="Pfam" id="PF01423">
    <property type="entry name" value="LSM"/>
    <property type="match status" value="1"/>
</dbReference>
<dbReference type="SMART" id="SM00651">
    <property type="entry name" value="Sm"/>
    <property type="match status" value="1"/>
</dbReference>
<dbReference type="PANTHER" id="PTHR20971">
    <property type="entry name" value="U6 SNRNA-ASSOCIATED PROTEIN"/>
    <property type="match status" value="1"/>
</dbReference>
<organism evidence="11 12">
    <name type="scientific">Saccharomyces eubayanus</name>
    <name type="common">Yeast</name>
    <dbReference type="NCBI Taxonomy" id="1080349"/>
    <lineage>
        <taxon>Eukaryota</taxon>
        <taxon>Fungi</taxon>
        <taxon>Dikarya</taxon>
        <taxon>Ascomycota</taxon>
        <taxon>Saccharomycotina</taxon>
        <taxon>Saccharomycetes</taxon>
        <taxon>Saccharomycetales</taxon>
        <taxon>Saccharomycetaceae</taxon>
        <taxon>Saccharomyces</taxon>
    </lineage>
</organism>
<dbReference type="InterPro" id="IPR033871">
    <property type="entry name" value="LSm5"/>
</dbReference>
<evidence type="ECO:0000256" key="3">
    <source>
        <dbReference type="ARBA" id="ARBA00022664"/>
    </source>
</evidence>
<dbReference type="SUPFAM" id="SSF50182">
    <property type="entry name" value="Sm-like ribonucleoproteins"/>
    <property type="match status" value="1"/>
</dbReference>
<dbReference type="InterPro" id="IPR047575">
    <property type="entry name" value="Sm"/>
</dbReference>
<comment type="function">
    <text evidence="9">Plays a role in U6 snRNP assembly and function. Binds to the 3' end of U6 snRNA.</text>
</comment>
<keyword evidence="7 9" id="KW-0539">Nucleus</keyword>
<proteinExistence type="inferred from homology"/>
<keyword evidence="8 9" id="KW-0687">Ribonucleoprotein</keyword>
<reference evidence="11" key="1">
    <citation type="submission" date="2022-08" db="EMBL/GenBank/DDBJ databases">
        <authorList>
            <person name="Byrne P K."/>
        </authorList>
    </citation>
    <scope>NUCLEOTIDE SEQUENCE</scope>
    <source>
        <strain evidence="11">UCD650</strain>
    </source>
</reference>
<keyword evidence="5 9" id="KW-0694">RNA-binding</keyword>
<protein>
    <recommendedName>
        <fullName evidence="9">LSM complex subunit LSM5</fullName>
    </recommendedName>
</protein>
<dbReference type="PANTHER" id="PTHR20971:SF0">
    <property type="entry name" value="U6 SNRNA-ASSOCIATED SM-LIKE PROTEIN LSM5"/>
    <property type="match status" value="1"/>
</dbReference>
<gene>
    <name evidence="11" type="primary">U6500E02370</name>
    <name evidence="9" type="synonym">LSM5</name>
    <name evidence="11" type="ORF">SEUBUCD650_0E02370</name>
</gene>
<dbReference type="PROSITE" id="PS52002">
    <property type="entry name" value="SM"/>
    <property type="match status" value="1"/>
</dbReference>
<evidence type="ECO:0000256" key="8">
    <source>
        <dbReference type="ARBA" id="ARBA00023274"/>
    </source>
</evidence>
<accession>A0ABN8VNQ4</accession>
<dbReference type="InterPro" id="IPR001163">
    <property type="entry name" value="Sm_dom_euk/arc"/>
</dbReference>
<evidence type="ECO:0000256" key="9">
    <source>
        <dbReference type="RuleBase" id="RU365055"/>
    </source>
</evidence>
<dbReference type="Gene3D" id="2.30.30.100">
    <property type="match status" value="1"/>
</dbReference>
<evidence type="ECO:0000256" key="1">
    <source>
        <dbReference type="ARBA" id="ARBA00004123"/>
    </source>
</evidence>
<keyword evidence="4 9" id="KW-0747">Spliceosome</keyword>
<dbReference type="Proteomes" id="UP001152964">
    <property type="component" value="Chromosome 5"/>
</dbReference>
<evidence type="ECO:0000259" key="10">
    <source>
        <dbReference type="PROSITE" id="PS52002"/>
    </source>
</evidence>
<keyword evidence="6 9" id="KW-0508">mRNA splicing</keyword>
<keyword evidence="12" id="KW-1185">Reference proteome</keyword>
<evidence type="ECO:0000313" key="12">
    <source>
        <dbReference type="Proteomes" id="UP001152964"/>
    </source>
</evidence>
<feature type="domain" description="Sm" evidence="10">
    <location>
        <begin position="25"/>
        <end position="105"/>
    </location>
</feature>
<evidence type="ECO:0000256" key="7">
    <source>
        <dbReference type="ARBA" id="ARBA00023242"/>
    </source>
</evidence>
<dbReference type="CDD" id="cd01732">
    <property type="entry name" value="LSm5"/>
    <property type="match status" value="1"/>
</dbReference>
<sequence length="111" mass="12340">MVTTSTHAGQTTHTQKHTMSLPEILPLEVIDKTINQRVLIVLQSNREFEGTLVGFDDFVNVILEDAVEWLIDPEDETKNKKVMQHHGRMLLSGNNIAILVPGGKKSPAQAL</sequence>